<evidence type="ECO:0000313" key="2">
    <source>
        <dbReference type="EMBL" id="JAI03168.1"/>
    </source>
</evidence>
<feature type="region of interest" description="Disordered" evidence="1">
    <location>
        <begin position="1"/>
        <end position="21"/>
    </location>
</feature>
<name>A0A0E9XK97_ANGAN</name>
<accession>A0A0E9XK97</accession>
<reference evidence="2" key="1">
    <citation type="submission" date="2014-11" db="EMBL/GenBank/DDBJ databases">
        <authorList>
            <person name="Amaro Gonzalez C."/>
        </authorList>
    </citation>
    <scope>NUCLEOTIDE SEQUENCE</scope>
</reference>
<protein>
    <submittedName>
        <fullName evidence="2">Uncharacterized protein</fullName>
    </submittedName>
</protein>
<evidence type="ECO:0000256" key="1">
    <source>
        <dbReference type="SAM" id="MobiDB-lite"/>
    </source>
</evidence>
<dbReference type="AlphaFoldDB" id="A0A0E9XK97"/>
<dbReference type="EMBL" id="GBXM01005410">
    <property type="protein sequence ID" value="JAI03168.1"/>
    <property type="molecule type" value="Transcribed_RNA"/>
</dbReference>
<reference evidence="2" key="2">
    <citation type="journal article" date="2015" name="Fish Shellfish Immunol.">
        <title>Early steps in the European eel (Anguilla anguilla)-Vibrio vulnificus interaction in the gills: Role of the RtxA13 toxin.</title>
        <authorList>
            <person name="Callol A."/>
            <person name="Pajuelo D."/>
            <person name="Ebbesson L."/>
            <person name="Teles M."/>
            <person name="MacKenzie S."/>
            <person name="Amaro C."/>
        </authorList>
    </citation>
    <scope>NUCLEOTIDE SEQUENCE</scope>
</reference>
<organism evidence="2">
    <name type="scientific">Anguilla anguilla</name>
    <name type="common">European freshwater eel</name>
    <name type="synonym">Muraena anguilla</name>
    <dbReference type="NCBI Taxonomy" id="7936"/>
    <lineage>
        <taxon>Eukaryota</taxon>
        <taxon>Metazoa</taxon>
        <taxon>Chordata</taxon>
        <taxon>Craniata</taxon>
        <taxon>Vertebrata</taxon>
        <taxon>Euteleostomi</taxon>
        <taxon>Actinopterygii</taxon>
        <taxon>Neopterygii</taxon>
        <taxon>Teleostei</taxon>
        <taxon>Anguilliformes</taxon>
        <taxon>Anguillidae</taxon>
        <taxon>Anguilla</taxon>
    </lineage>
</organism>
<proteinExistence type="predicted"/>
<sequence>MSESHPWLPVQRPAPNSQTRHFHAPPCPSLCPFPFTPSFLPIHSLPLPHLLLPLLHLFCPTPYPKLSQIVLVEEAIMITGLNEMIVNDSGGCFLKVLRAFHYLYRFNAYF</sequence>